<proteinExistence type="predicted"/>
<feature type="repeat" description="ANK" evidence="3">
    <location>
        <begin position="287"/>
        <end position="319"/>
    </location>
</feature>
<evidence type="ECO:0000313" key="7">
    <source>
        <dbReference type="Proteomes" id="UP000231358"/>
    </source>
</evidence>
<feature type="compositionally biased region" description="Polar residues" evidence="4">
    <location>
        <begin position="80"/>
        <end position="92"/>
    </location>
</feature>
<organism evidence="6 7">
    <name type="scientific">Aspergillus arachidicola</name>
    <dbReference type="NCBI Taxonomy" id="656916"/>
    <lineage>
        <taxon>Eukaryota</taxon>
        <taxon>Fungi</taxon>
        <taxon>Dikarya</taxon>
        <taxon>Ascomycota</taxon>
        <taxon>Pezizomycotina</taxon>
        <taxon>Eurotiomycetes</taxon>
        <taxon>Eurotiomycetidae</taxon>
        <taxon>Eurotiales</taxon>
        <taxon>Aspergillaceae</taxon>
        <taxon>Aspergillus</taxon>
        <taxon>Aspergillus subgen. Circumdati</taxon>
    </lineage>
</organism>
<name>A0A2G7FTJ7_9EURO</name>
<keyword evidence="1" id="KW-0677">Repeat</keyword>
<dbReference type="InterPro" id="IPR036770">
    <property type="entry name" value="Ankyrin_rpt-contain_sf"/>
</dbReference>
<feature type="region of interest" description="Disordered" evidence="4">
    <location>
        <begin position="197"/>
        <end position="242"/>
    </location>
</feature>
<dbReference type="SUPFAM" id="SSF48403">
    <property type="entry name" value="Ankyrin repeat"/>
    <property type="match status" value="1"/>
</dbReference>
<evidence type="ECO:0000313" key="6">
    <source>
        <dbReference type="EMBL" id="PIG83866.1"/>
    </source>
</evidence>
<dbReference type="PRINTS" id="PR01415">
    <property type="entry name" value="ANKYRIN"/>
</dbReference>
<dbReference type="InterPro" id="IPR004827">
    <property type="entry name" value="bZIP"/>
</dbReference>
<dbReference type="SMART" id="SM00248">
    <property type="entry name" value="ANK"/>
    <property type="match status" value="3"/>
</dbReference>
<dbReference type="Pfam" id="PF00023">
    <property type="entry name" value="Ank"/>
    <property type="match status" value="1"/>
</dbReference>
<dbReference type="EMBL" id="NEXV01000422">
    <property type="protein sequence ID" value="PIG83866.1"/>
    <property type="molecule type" value="Genomic_DNA"/>
</dbReference>
<dbReference type="AlphaFoldDB" id="A0A2G7FTJ7"/>
<dbReference type="STRING" id="656916.A0A2G7FTJ7"/>
<feature type="region of interest" description="Disordered" evidence="4">
    <location>
        <begin position="1"/>
        <end position="92"/>
    </location>
</feature>
<dbReference type="Pfam" id="PF12796">
    <property type="entry name" value="Ank_2"/>
    <property type="match status" value="1"/>
</dbReference>
<accession>A0A2G7FTJ7</accession>
<dbReference type="CDD" id="cd14688">
    <property type="entry name" value="bZIP_YAP"/>
    <property type="match status" value="1"/>
</dbReference>
<dbReference type="Proteomes" id="UP000231358">
    <property type="component" value="Unassembled WGS sequence"/>
</dbReference>
<dbReference type="InterPro" id="IPR002110">
    <property type="entry name" value="Ankyrin_rpt"/>
</dbReference>
<evidence type="ECO:0000256" key="3">
    <source>
        <dbReference type="PROSITE-ProRule" id="PRU00023"/>
    </source>
</evidence>
<evidence type="ECO:0000256" key="2">
    <source>
        <dbReference type="ARBA" id="ARBA00023043"/>
    </source>
</evidence>
<comment type="caution">
    <text evidence="6">The sequence shown here is derived from an EMBL/GenBank/DDBJ whole genome shotgun (WGS) entry which is preliminary data.</text>
</comment>
<evidence type="ECO:0000256" key="1">
    <source>
        <dbReference type="ARBA" id="ARBA00022737"/>
    </source>
</evidence>
<dbReference type="PANTHER" id="PTHR24171">
    <property type="entry name" value="ANKYRIN REPEAT DOMAIN-CONTAINING PROTEIN 39-RELATED"/>
    <property type="match status" value="1"/>
</dbReference>
<keyword evidence="7" id="KW-1185">Reference proteome</keyword>
<dbReference type="PANTHER" id="PTHR24171:SF9">
    <property type="entry name" value="ANKYRIN REPEAT DOMAIN-CONTAINING PROTEIN 39"/>
    <property type="match status" value="1"/>
</dbReference>
<dbReference type="PROSITE" id="PS50297">
    <property type="entry name" value="ANK_REP_REGION"/>
    <property type="match status" value="3"/>
</dbReference>
<sequence>MIRMDTQEANIVASTMDARERRKLQNRVAQRNFRRRQALKEKQQRNQQQGSENPIPPETNGTNVEQQSNDSRKVAAQPHEVQSSSQASNQQDEVWVAADYPAVSTLTSHEPNSHSPRHMPAGPMSPVSFPLFCSPQELISDNQREHTRDDGLDACYSRFPGDLPPISLRITPQPTDPLAQHCPLEPVKHLAVPNVRRASVSSNPPAGKQPLSSAHRDQIKSNATRRHSSAIPPHHSGSSLDQSIPFYGDAKYSEGKTTLHICAEKGHANVLRFLLDHGAELDATDFAGRTALHYATTKGHTDSVSVLLEQGADTELTDEFGRTPLHVAVELGYEAVVRLLVREGADPNARIAGSTQPQS</sequence>
<gene>
    <name evidence="6" type="ORF">AARAC_001831</name>
</gene>
<dbReference type="GO" id="GO:0003700">
    <property type="term" value="F:DNA-binding transcription factor activity"/>
    <property type="evidence" value="ECO:0007669"/>
    <property type="project" value="InterPro"/>
</dbReference>
<dbReference type="PROSITE" id="PS50088">
    <property type="entry name" value="ANK_REPEAT"/>
    <property type="match status" value="3"/>
</dbReference>
<feature type="compositionally biased region" description="Polar residues" evidence="4">
    <location>
        <begin position="59"/>
        <end position="69"/>
    </location>
</feature>
<feature type="domain" description="BZIP" evidence="5">
    <location>
        <begin position="21"/>
        <end position="36"/>
    </location>
</feature>
<feature type="repeat" description="ANK" evidence="3">
    <location>
        <begin position="320"/>
        <end position="352"/>
    </location>
</feature>
<keyword evidence="2 3" id="KW-0040">ANK repeat</keyword>
<evidence type="ECO:0000259" key="5">
    <source>
        <dbReference type="PROSITE" id="PS00036"/>
    </source>
</evidence>
<reference evidence="6 7" key="1">
    <citation type="submission" date="2017-05" db="EMBL/GenBank/DDBJ databases">
        <title>Genome sequence for an aflatoxigenic pathogen of Argentinian peanut, Aspergillus arachidicola.</title>
        <authorList>
            <person name="Moore G."/>
            <person name="Beltz S.B."/>
            <person name="Mack B.M."/>
        </authorList>
    </citation>
    <scope>NUCLEOTIDE SEQUENCE [LARGE SCALE GENOMIC DNA]</scope>
    <source>
        <strain evidence="6 7">CBS 117610</strain>
    </source>
</reference>
<evidence type="ECO:0000256" key="4">
    <source>
        <dbReference type="SAM" id="MobiDB-lite"/>
    </source>
</evidence>
<feature type="repeat" description="ANK" evidence="3">
    <location>
        <begin position="254"/>
        <end position="286"/>
    </location>
</feature>
<protein>
    <submittedName>
        <fullName evidence="6">Protein phosphatase 1 regulatory inhibitor subunit 16A</fullName>
    </submittedName>
</protein>
<dbReference type="PROSITE" id="PS00036">
    <property type="entry name" value="BZIP_BASIC"/>
    <property type="match status" value="1"/>
</dbReference>
<dbReference type="Gene3D" id="1.25.40.20">
    <property type="entry name" value="Ankyrin repeat-containing domain"/>
    <property type="match status" value="2"/>
</dbReference>